<proteinExistence type="predicted"/>
<evidence type="ECO:0000313" key="2">
    <source>
        <dbReference type="Proteomes" id="UP001148662"/>
    </source>
</evidence>
<reference evidence="1" key="1">
    <citation type="submission" date="2022-07" db="EMBL/GenBank/DDBJ databases">
        <title>Genome Sequence of Phlebia brevispora.</title>
        <authorList>
            <person name="Buettner E."/>
        </authorList>
    </citation>
    <scope>NUCLEOTIDE SEQUENCE</scope>
    <source>
        <strain evidence="1">MPL23</strain>
    </source>
</reference>
<gene>
    <name evidence="1" type="ORF">NM688_g7516</name>
</gene>
<evidence type="ECO:0000313" key="1">
    <source>
        <dbReference type="EMBL" id="KAJ3531837.1"/>
    </source>
</evidence>
<comment type="caution">
    <text evidence="1">The sequence shown here is derived from an EMBL/GenBank/DDBJ whole genome shotgun (WGS) entry which is preliminary data.</text>
</comment>
<organism evidence="1 2">
    <name type="scientific">Phlebia brevispora</name>
    <dbReference type="NCBI Taxonomy" id="194682"/>
    <lineage>
        <taxon>Eukaryota</taxon>
        <taxon>Fungi</taxon>
        <taxon>Dikarya</taxon>
        <taxon>Basidiomycota</taxon>
        <taxon>Agaricomycotina</taxon>
        <taxon>Agaricomycetes</taxon>
        <taxon>Polyporales</taxon>
        <taxon>Meruliaceae</taxon>
        <taxon>Phlebia</taxon>
    </lineage>
</organism>
<dbReference type="EMBL" id="JANHOG010001772">
    <property type="protein sequence ID" value="KAJ3531837.1"/>
    <property type="molecule type" value="Genomic_DNA"/>
</dbReference>
<dbReference type="Proteomes" id="UP001148662">
    <property type="component" value="Unassembled WGS sequence"/>
</dbReference>
<sequence length="747" mass="84021">MQFVGSSLRRAGTSASISGLRQAVPPPARTVIWDSRRNASIGNTVNWIRSKFQPRRRDEPTQKELAVARKEQVASGQGSVFDALAETTAEEEAPSEERSIRWVDESELKPRNADLEHKYSTANFKISHRKLNKLGRQISGKPIDYAILQMMFSEKRASNRIKSMLVIAKQHAIQKGLQPKRLVVSEAWVTKGPNCLKRIEQKGRGRMGVRVHPDSKMSVVLREGKTVAEVKQDKRQKVLKRVVSAVTRSELLNTTNNDNMAGRWRTCLSFIFLGLVSSLLVSAEHSFENTAIVRTVELGGSLVHVTTTYAVRALEDGSSIYTISLGEYEQQKTSWIQAKIKGQTTPLELEQFGFSPKTGAYLYAVEFPKALKLNGTTNLVIETVQTHATYPWPAEASQKDGQKLNYESDLYVLSPYPTLVQRTKIRSPSPQIHSYSEVDDSEFALEEPVTRSGATLTYGPFGKLPSTTADDFVATKQKHITVQYSYDVPVLEVTQLQRAAEISHWGDNLNIEDKIWLHNAGPKLKGHFSRLEFQSQNYYNRQAPHTLASMALHLPPGIHDVYFYDLNGNVSTSHFRPVPSVPKGSDSQQYSTFEFRPRYPLLGGWNFSFTLGWDSPLHDYAGWDKDSQKYIIGVPMRTSIPTAVIDDAEIKIILPEGATDIQYWPPFPALMNSISTHISYLDTTGRPTITLKYQQLTDRHDGVIYVAYRVPFSAHLKKPLAVATAFMGLFALAFAWKRVDIRIQTKS</sequence>
<keyword evidence="2" id="KW-1185">Reference proteome</keyword>
<protein>
    <submittedName>
        <fullName evidence="1">Uncharacterized protein</fullName>
    </submittedName>
</protein>
<accession>A0ACC1S4C6</accession>
<name>A0ACC1S4C6_9APHY</name>